<name>A0A1I1GR42_9SPHI</name>
<dbReference type="GO" id="GO:0005524">
    <property type="term" value="F:ATP binding"/>
    <property type="evidence" value="ECO:0007669"/>
    <property type="project" value="InterPro"/>
</dbReference>
<keyword evidence="2" id="KW-1185">Reference proteome</keyword>
<accession>A0A1I1GR42</accession>
<reference evidence="1 2" key="1">
    <citation type="submission" date="2016-10" db="EMBL/GenBank/DDBJ databases">
        <authorList>
            <person name="de Groot N.N."/>
        </authorList>
    </citation>
    <scope>NUCLEOTIDE SEQUENCE [LARGE SCALE GENOMIC DNA]</scope>
    <source>
        <strain evidence="1 2">DSM 22900</strain>
    </source>
</reference>
<dbReference type="STRING" id="623281.SAMN05421747_10545"/>
<evidence type="ECO:0000313" key="1">
    <source>
        <dbReference type="EMBL" id="SFC14104.1"/>
    </source>
</evidence>
<dbReference type="Gene3D" id="3.30.1490.20">
    <property type="entry name" value="ATP-grasp fold, A domain"/>
    <property type="match status" value="1"/>
</dbReference>
<proteinExistence type="predicted"/>
<evidence type="ECO:0008006" key="3">
    <source>
        <dbReference type="Google" id="ProtNLM"/>
    </source>
</evidence>
<organism evidence="1 2">
    <name type="scientific">Parapedobacter composti</name>
    <dbReference type="NCBI Taxonomy" id="623281"/>
    <lineage>
        <taxon>Bacteria</taxon>
        <taxon>Pseudomonadati</taxon>
        <taxon>Bacteroidota</taxon>
        <taxon>Sphingobacteriia</taxon>
        <taxon>Sphingobacteriales</taxon>
        <taxon>Sphingobacteriaceae</taxon>
        <taxon>Parapedobacter</taxon>
    </lineage>
</organism>
<evidence type="ECO:0000313" key="2">
    <source>
        <dbReference type="Proteomes" id="UP000199577"/>
    </source>
</evidence>
<gene>
    <name evidence="1" type="ORF">SAMN05421747_10545</name>
</gene>
<dbReference type="EMBL" id="FOLL01000005">
    <property type="protein sequence ID" value="SFC14104.1"/>
    <property type="molecule type" value="Genomic_DNA"/>
</dbReference>
<dbReference type="InterPro" id="IPR013815">
    <property type="entry name" value="ATP_grasp_subdomain_1"/>
</dbReference>
<dbReference type="SUPFAM" id="SSF56059">
    <property type="entry name" value="Glutathione synthetase ATP-binding domain-like"/>
    <property type="match status" value="1"/>
</dbReference>
<protein>
    <recommendedName>
        <fullName evidence="3">ATP-grasp domain-containing protein</fullName>
    </recommendedName>
</protein>
<dbReference type="Proteomes" id="UP000199577">
    <property type="component" value="Unassembled WGS sequence"/>
</dbReference>
<sequence length="351" mass="39873">MTHHNQGATDSAQLPLQLTRRDGLKNKWLWPLKKWMIKTSHWEYWPVSAFYAPVMPYWLWISLKARTPFFFSAANPSIPYAGFTLAPKNQIYDLIPTHCYPKTRLVQGTADMETLEHALYAEGFRFPLMAKPNIGDRGTGVKLLHTPAELRRYASESKVDFLNQEFIDYEHEAGIFYYRIPGESRGHISGIVAKLYLTVTGDGISTIESLLAREKRYFIQLPLLKVSYGTRLKTVLPAGERYTLPYGSHCRGAKFVDISHRINPAIAHVIDSTCQRIPGFHYGRLDVKFKSWEDLAMGKHFSIIELMAQPVNLPISMIRRIRSSSHGKKSADIGGCYIASVRPMPNGKALS</sequence>
<dbReference type="AlphaFoldDB" id="A0A1I1GR42"/>